<accession>A0A4Q7V8A1</accession>
<dbReference type="EMBL" id="SHKO01000004">
    <property type="protein sequence ID" value="RZT92104.1"/>
    <property type="molecule type" value="Genomic_DNA"/>
</dbReference>
<keyword evidence="1" id="KW-1133">Transmembrane helix</keyword>
<dbReference type="Proteomes" id="UP000293398">
    <property type="component" value="Unassembled WGS sequence"/>
</dbReference>
<evidence type="ECO:0000313" key="2">
    <source>
        <dbReference type="EMBL" id="RZT92104.1"/>
    </source>
</evidence>
<proteinExistence type="predicted"/>
<evidence type="ECO:0000313" key="3">
    <source>
        <dbReference type="Proteomes" id="UP000293398"/>
    </source>
</evidence>
<dbReference type="RefSeq" id="WP_165393142.1">
    <property type="nucleotide sequence ID" value="NZ_SHKO01000004.1"/>
</dbReference>
<comment type="caution">
    <text evidence="2">The sequence shown here is derived from an EMBL/GenBank/DDBJ whole genome shotgun (WGS) entry which is preliminary data.</text>
</comment>
<keyword evidence="1" id="KW-0472">Membrane</keyword>
<feature type="transmembrane region" description="Helical" evidence="1">
    <location>
        <begin position="12"/>
        <end position="30"/>
    </location>
</feature>
<keyword evidence="1" id="KW-0812">Transmembrane</keyword>
<sequence>MMTNVKLSVKRLAGYGLALAALLFVFSLYTNPDLYVSVSNLFWSCFGAI</sequence>
<reference evidence="2 3" key="1">
    <citation type="submission" date="2019-02" db="EMBL/GenBank/DDBJ databases">
        <title>Genomic Encyclopedia of Type Strains, Phase IV (KMG-IV): sequencing the most valuable type-strain genomes for metagenomic binning, comparative biology and taxonomic classification.</title>
        <authorList>
            <person name="Goeker M."/>
        </authorList>
    </citation>
    <scope>NUCLEOTIDE SEQUENCE [LARGE SCALE GENOMIC DNA]</scope>
    <source>
        <strain evidence="2 3">DSM 23814</strain>
    </source>
</reference>
<protein>
    <submittedName>
        <fullName evidence="2">Uncharacterized protein</fullName>
    </submittedName>
</protein>
<gene>
    <name evidence="2" type="ORF">EV681_4012</name>
</gene>
<dbReference type="AlphaFoldDB" id="A0A4Q7V8A1"/>
<keyword evidence="3" id="KW-1185">Reference proteome</keyword>
<organism evidence="2 3">
    <name type="scientific">Advenella incenata</name>
    <dbReference type="NCBI Taxonomy" id="267800"/>
    <lineage>
        <taxon>Bacteria</taxon>
        <taxon>Pseudomonadati</taxon>
        <taxon>Pseudomonadota</taxon>
        <taxon>Betaproteobacteria</taxon>
        <taxon>Burkholderiales</taxon>
        <taxon>Alcaligenaceae</taxon>
    </lineage>
</organism>
<name>A0A4Q7V8A1_9BURK</name>
<evidence type="ECO:0000256" key="1">
    <source>
        <dbReference type="SAM" id="Phobius"/>
    </source>
</evidence>